<dbReference type="InterPro" id="IPR012292">
    <property type="entry name" value="Globin/Proto"/>
</dbReference>
<dbReference type="OrthoDB" id="3213438at2"/>
<dbReference type="AlphaFoldDB" id="A0A5B2VDH4"/>
<reference evidence="7 8" key="2">
    <citation type="submission" date="2019-09" db="EMBL/GenBank/DDBJ databases">
        <authorList>
            <person name="Jin C."/>
        </authorList>
    </citation>
    <scope>NUCLEOTIDE SEQUENCE [LARGE SCALE GENOMIC DNA]</scope>
    <source>
        <strain evidence="7 8">BN140002</strain>
    </source>
</reference>
<evidence type="ECO:0000259" key="6">
    <source>
        <dbReference type="PROSITE" id="PS01033"/>
    </source>
</evidence>
<evidence type="ECO:0000256" key="2">
    <source>
        <dbReference type="ARBA" id="ARBA00022621"/>
    </source>
</evidence>
<evidence type="ECO:0000256" key="5">
    <source>
        <dbReference type="RuleBase" id="RU000356"/>
    </source>
</evidence>
<keyword evidence="8" id="KW-1185">Reference proteome</keyword>
<gene>
    <name evidence="7" type="ORF">F0L46_11305</name>
</gene>
<dbReference type="Gene3D" id="1.10.490.10">
    <property type="entry name" value="Globins"/>
    <property type="match status" value="1"/>
</dbReference>
<dbReference type="RefSeq" id="WP_149817479.1">
    <property type="nucleotide sequence ID" value="NZ_VUOA01000019.1"/>
</dbReference>
<dbReference type="GO" id="GO:0008941">
    <property type="term" value="F:nitric oxide dioxygenase NAD(P)H activity"/>
    <property type="evidence" value="ECO:0007669"/>
    <property type="project" value="TreeGrafter"/>
</dbReference>
<keyword evidence="2 5" id="KW-0561">Oxygen transport</keyword>
<evidence type="ECO:0000256" key="1">
    <source>
        <dbReference type="ARBA" id="ARBA00022617"/>
    </source>
</evidence>
<dbReference type="PANTHER" id="PTHR43396:SF3">
    <property type="entry name" value="FLAVOHEMOPROTEIN"/>
    <property type="match status" value="1"/>
</dbReference>
<keyword evidence="1 5" id="KW-0349">Heme</keyword>
<keyword evidence="3" id="KW-0479">Metal-binding</keyword>
<protein>
    <submittedName>
        <fullName evidence="7">Hemin receptor</fullName>
    </submittedName>
</protein>
<name>A0A5B2VDH4_9HYPH</name>
<sequence length="137" mass="14664">MRQDQIKLVRDTLPGVVAIADQAASLFYERLFLVDPTTRPLFARTDMQAQGAKLMAAIAAVVGALDDLGSVSDNLRDLAERHEAYGVEARHYASVGTALLWTLEQGLGAAFTPEVKDAWASSYGAICAAMLPQARAA</sequence>
<dbReference type="GO" id="GO:0019825">
    <property type="term" value="F:oxygen binding"/>
    <property type="evidence" value="ECO:0007669"/>
    <property type="project" value="InterPro"/>
</dbReference>
<dbReference type="Proteomes" id="UP000323142">
    <property type="component" value="Unassembled WGS sequence"/>
</dbReference>
<dbReference type="EMBL" id="VUOA01000019">
    <property type="protein sequence ID" value="KAA2237563.1"/>
    <property type="molecule type" value="Genomic_DNA"/>
</dbReference>
<dbReference type="SUPFAM" id="SSF46458">
    <property type="entry name" value="Globin-like"/>
    <property type="match status" value="1"/>
</dbReference>
<dbReference type="GO" id="GO:0071500">
    <property type="term" value="P:cellular response to nitrosative stress"/>
    <property type="evidence" value="ECO:0007669"/>
    <property type="project" value="TreeGrafter"/>
</dbReference>
<keyword evidence="4" id="KW-0408">Iron</keyword>
<evidence type="ECO:0000313" key="7">
    <source>
        <dbReference type="EMBL" id="KAA2237563.1"/>
    </source>
</evidence>
<evidence type="ECO:0000256" key="3">
    <source>
        <dbReference type="ARBA" id="ARBA00022723"/>
    </source>
</evidence>
<dbReference type="InterPro" id="IPR009050">
    <property type="entry name" value="Globin-like_sf"/>
</dbReference>
<proteinExistence type="inferred from homology"/>
<comment type="similarity">
    <text evidence="5">Belongs to the globin family.</text>
</comment>
<comment type="caution">
    <text evidence="7">The sequence shown here is derived from an EMBL/GenBank/DDBJ whole genome shotgun (WGS) entry which is preliminary data.</text>
</comment>
<dbReference type="GO" id="GO:0071949">
    <property type="term" value="F:FAD binding"/>
    <property type="evidence" value="ECO:0007669"/>
    <property type="project" value="TreeGrafter"/>
</dbReference>
<evidence type="ECO:0000313" key="8">
    <source>
        <dbReference type="Proteomes" id="UP000323142"/>
    </source>
</evidence>
<dbReference type="PROSITE" id="PS01033">
    <property type="entry name" value="GLOBIN"/>
    <property type="match status" value="1"/>
</dbReference>
<keyword evidence="5" id="KW-0813">Transport</keyword>
<reference evidence="7 8" key="1">
    <citation type="submission" date="2019-09" db="EMBL/GenBank/DDBJ databases">
        <title>Salinarimonas rosea gen. nov., sp. nov., a new member of the a-2 subgroup of the Proteobacteria.</title>
        <authorList>
            <person name="Liu J."/>
        </authorList>
    </citation>
    <scope>NUCLEOTIDE SEQUENCE [LARGE SCALE GENOMIC DNA]</scope>
    <source>
        <strain evidence="7 8">BN140002</strain>
    </source>
</reference>
<dbReference type="GO" id="GO:0046872">
    <property type="term" value="F:metal ion binding"/>
    <property type="evidence" value="ECO:0007669"/>
    <property type="project" value="UniProtKB-KW"/>
</dbReference>
<accession>A0A5B2VDH4</accession>
<keyword evidence="7" id="KW-0675">Receptor</keyword>
<dbReference type="PANTHER" id="PTHR43396">
    <property type="entry name" value="FLAVOHEMOPROTEIN"/>
    <property type="match status" value="1"/>
</dbReference>
<dbReference type="PRINTS" id="PR01907">
    <property type="entry name" value="WORMGLOBIN"/>
</dbReference>
<dbReference type="GO" id="GO:0046210">
    <property type="term" value="P:nitric oxide catabolic process"/>
    <property type="evidence" value="ECO:0007669"/>
    <property type="project" value="TreeGrafter"/>
</dbReference>
<dbReference type="GO" id="GO:0020037">
    <property type="term" value="F:heme binding"/>
    <property type="evidence" value="ECO:0007669"/>
    <property type="project" value="InterPro"/>
</dbReference>
<dbReference type="Pfam" id="PF00042">
    <property type="entry name" value="Globin"/>
    <property type="match status" value="1"/>
</dbReference>
<organism evidence="7 8">
    <name type="scientific">Salinarimonas soli</name>
    <dbReference type="NCBI Taxonomy" id="1638099"/>
    <lineage>
        <taxon>Bacteria</taxon>
        <taxon>Pseudomonadati</taxon>
        <taxon>Pseudomonadota</taxon>
        <taxon>Alphaproteobacteria</taxon>
        <taxon>Hyphomicrobiales</taxon>
        <taxon>Salinarimonadaceae</taxon>
        <taxon>Salinarimonas</taxon>
    </lineage>
</organism>
<dbReference type="InterPro" id="IPR000971">
    <property type="entry name" value="Globin"/>
</dbReference>
<dbReference type="CDD" id="cd12131">
    <property type="entry name" value="HGbI-like"/>
    <property type="match status" value="1"/>
</dbReference>
<feature type="domain" description="Globin" evidence="6">
    <location>
        <begin position="1"/>
        <end position="135"/>
    </location>
</feature>
<dbReference type="GO" id="GO:0005344">
    <property type="term" value="F:oxygen carrier activity"/>
    <property type="evidence" value="ECO:0007669"/>
    <property type="project" value="UniProtKB-KW"/>
</dbReference>
<evidence type="ECO:0000256" key="4">
    <source>
        <dbReference type="ARBA" id="ARBA00023004"/>
    </source>
</evidence>